<evidence type="ECO:0000256" key="2">
    <source>
        <dbReference type="SAM" id="MobiDB-lite"/>
    </source>
</evidence>
<dbReference type="PANTHER" id="PTHR34703">
    <property type="entry name" value="ANTIPORTER SUBUNIT MNHG2-RELATED"/>
    <property type="match status" value="1"/>
</dbReference>
<reference evidence="4 5" key="1">
    <citation type="submission" date="2016-10" db="EMBL/GenBank/DDBJ databases">
        <authorList>
            <person name="de Groot N.N."/>
        </authorList>
    </citation>
    <scope>NUCLEOTIDE SEQUENCE [LARGE SCALE GENOMIC DNA]</scope>
    <source>
        <strain evidence="4 5">DSM 22024</strain>
    </source>
</reference>
<feature type="transmembrane region" description="Helical" evidence="3">
    <location>
        <begin position="6"/>
        <end position="29"/>
    </location>
</feature>
<keyword evidence="3" id="KW-0472">Membrane</keyword>
<dbReference type="PANTHER" id="PTHR34703:SF1">
    <property type="entry name" value="ANTIPORTER SUBUNIT MNHG2-RELATED"/>
    <property type="match status" value="1"/>
</dbReference>
<sequence>MIRTVIVAALIVAGLFFSLSGVTGILRMPDVYTRIQCSTKNITMGALPALVALVVGMGALTTYGSRALLVAGLLLLINPIASHALVRAAYKSGAPMWGGAVVDQVRDPAFGRGEGRGDGCGDGRGEGRGDGGDRR</sequence>
<keyword evidence="5" id="KW-1185">Reference proteome</keyword>
<protein>
    <submittedName>
        <fullName evidence="4">Membrane bound protein complex subunit mbxC</fullName>
    </submittedName>
</protein>
<dbReference type="GO" id="GO:0015385">
    <property type="term" value="F:sodium:proton antiporter activity"/>
    <property type="evidence" value="ECO:0007669"/>
    <property type="project" value="TreeGrafter"/>
</dbReference>
<feature type="region of interest" description="Disordered" evidence="2">
    <location>
        <begin position="108"/>
        <end position="135"/>
    </location>
</feature>
<dbReference type="NCBIfam" id="TIGR01300">
    <property type="entry name" value="CPA3_mnhG_phaG"/>
    <property type="match status" value="1"/>
</dbReference>
<dbReference type="EMBL" id="LT629732">
    <property type="protein sequence ID" value="SDS59021.1"/>
    <property type="molecule type" value="Genomic_DNA"/>
</dbReference>
<accession>A0A1H1TG38</accession>
<feature type="transmembrane region" description="Helical" evidence="3">
    <location>
        <begin position="41"/>
        <end position="61"/>
    </location>
</feature>
<dbReference type="InterPro" id="IPR005133">
    <property type="entry name" value="PhaG_MnhG_YufB"/>
</dbReference>
<evidence type="ECO:0000313" key="4">
    <source>
        <dbReference type="EMBL" id="SDS59021.1"/>
    </source>
</evidence>
<comment type="similarity">
    <text evidence="1">Belongs to the CPA3 antiporters (TC 2.A.63) subunit G family.</text>
</comment>
<keyword evidence="3" id="KW-1133">Transmembrane helix</keyword>
<evidence type="ECO:0000256" key="3">
    <source>
        <dbReference type="SAM" id="Phobius"/>
    </source>
</evidence>
<feature type="compositionally biased region" description="Basic and acidic residues" evidence="2">
    <location>
        <begin position="113"/>
        <end position="135"/>
    </location>
</feature>
<dbReference type="Pfam" id="PF03334">
    <property type="entry name" value="PhaG_MnhG_YufB"/>
    <property type="match status" value="1"/>
</dbReference>
<name>A0A1H1TG38_9ACTN</name>
<evidence type="ECO:0000256" key="1">
    <source>
        <dbReference type="ARBA" id="ARBA00008404"/>
    </source>
</evidence>
<dbReference type="RefSeq" id="WP_197681442.1">
    <property type="nucleotide sequence ID" value="NZ_LT629732.1"/>
</dbReference>
<dbReference type="AlphaFoldDB" id="A0A1H1TG38"/>
<gene>
    <name evidence="4" type="ORF">SAMN04489717_3179</name>
</gene>
<proteinExistence type="inferred from homology"/>
<keyword evidence="3" id="KW-0812">Transmembrane</keyword>
<organism evidence="4 5">
    <name type="scientific">Actinopolymorpha singaporensis</name>
    <dbReference type="NCBI Taxonomy" id="117157"/>
    <lineage>
        <taxon>Bacteria</taxon>
        <taxon>Bacillati</taxon>
        <taxon>Actinomycetota</taxon>
        <taxon>Actinomycetes</taxon>
        <taxon>Propionibacteriales</taxon>
        <taxon>Actinopolymorphaceae</taxon>
        <taxon>Actinopolymorpha</taxon>
    </lineage>
</organism>
<feature type="transmembrane region" description="Helical" evidence="3">
    <location>
        <begin position="67"/>
        <end position="86"/>
    </location>
</feature>
<dbReference type="STRING" id="117157.SAMN04489717_3179"/>
<evidence type="ECO:0000313" key="5">
    <source>
        <dbReference type="Proteomes" id="UP000198983"/>
    </source>
</evidence>
<dbReference type="Proteomes" id="UP000198983">
    <property type="component" value="Chromosome I"/>
</dbReference>